<dbReference type="InterPro" id="IPR001119">
    <property type="entry name" value="SLH_dom"/>
</dbReference>
<dbReference type="EMBL" id="JBHTAI010000005">
    <property type="protein sequence ID" value="MFC7148753.1"/>
    <property type="molecule type" value="Genomic_DNA"/>
</dbReference>
<keyword evidence="2" id="KW-0732">Signal</keyword>
<gene>
    <name evidence="4" type="ORF">ACFQMJ_09470</name>
</gene>
<feature type="region of interest" description="Disordered" evidence="1">
    <location>
        <begin position="274"/>
        <end position="302"/>
    </location>
</feature>
<feature type="domain" description="SLH" evidence="3">
    <location>
        <begin position="894"/>
        <end position="954"/>
    </location>
</feature>
<feature type="domain" description="SLH" evidence="3">
    <location>
        <begin position="1029"/>
        <end position="1089"/>
    </location>
</feature>
<evidence type="ECO:0000256" key="2">
    <source>
        <dbReference type="SAM" id="SignalP"/>
    </source>
</evidence>
<dbReference type="Proteomes" id="UP001596378">
    <property type="component" value="Unassembled WGS sequence"/>
</dbReference>
<comment type="caution">
    <text evidence="4">The sequence shown here is derived from an EMBL/GenBank/DDBJ whole genome shotgun (WGS) entry which is preliminary data.</text>
</comment>
<evidence type="ECO:0000313" key="5">
    <source>
        <dbReference type="Proteomes" id="UP001596378"/>
    </source>
</evidence>
<protein>
    <submittedName>
        <fullName evidence="4">S-layer homology domain-containing protein</fullName>
    </submittedName>
</protein>
<organism evidence="4 5">
    <name type="scientific">Cohnella cellulosilytica</name>
    <dbReference type="NCBI Taxonomy" id="986710"/>
    <lineage>
        <taxon>Bacteria</taxon>
        <taxon>Bacillati</taxon>
        <taxon>Bacillota</taxon>
        <taxon>Bacilli</taxon>
        <taxon>Bacillales</taxon>
        <taxon>Paenibacillaceae</taxon>
        <taxon>Cohnella</taxon>
    </lineage>
</organism>
<name>A0ABW2FA81_9BACL</name>
<dbReference type="Gene3D" id="2.160.20.110">
    <property type="match status" value="1"/>
</dbReference>
<dbReference type="InterPro" id="IPR025883">
    <property type="entry name" value="Cadherin-like_domain"/>
</dbReference>
<sequence length="1089" mass="111175">MMKKITLSILIAMLVLQTLSLAVRTEEVHAACAPEGDGSRDCPYVVTDAAGLSAIRHDLSAHYRLGADIDLAGYDYDEAGPDTGGWMPIGDAAAPFTGTLDGNGYAIRSLTIDRPSMSFAGLFGQIGTESSPLDETGLWNVRLLDVRISGRETVGSLAGNVVKATIADSYATGRVAASGTGAGGLVGTTQGLIVNSYAVVQVSGQTRVGGLAGTNAGTVRNSYAAGSVSANDDEAGGLAGYASPSSIIKDSYSLGNVKGVPGFTGGLIGRGDGSSSAPGSYWNKETSGQSGSEGGTGKTTEEMKASDPFADWDAAVWGFRPGELYPYLRAFGMGITLEPLAAATYSLHPGQDALSVTGSLFHETDGEPLAIKYDIRNGSDATVVSAVYGAVADSGGLLPIDRRFSLTGFANGSYTISVTAQDTRNTEVGAMLAFKVDTASPPPPSIGFAADGSEAWASSASTAVTVSDSGGGVDAATLQYAWSTDTVTPFSGWSPFANGQTLSQSGVDGEWYLHVRAKDAAGHPANAVSGRFRLNTSSAVLDGLTLSAGELAPVFAPGTFDYTARVASGVSGIAVTPDAAHAADTIAVSVNGGAGQTVADGATSGRLALRTGTNAIDVVVTALNGTQNTYKVAVYRPSSGGGSGSPGPGAAETGETGRKPDIALDSDGGVLLKADSSMIDKVERPDGAFAEVVRLDSETLNEALALLRQAPKPKLTVAVNDSERDVRLSLPAEWIARADAAVPQAVVNMRLSGSAFGFELGALDLQGLAARLGAEPGDWTVNVEMERASETVGEELARAASVYGGRLIGAAVEYRLAAVTAGGRREAIGDVGGSYPVRALVPGNRLAGAWTAVRYDREAQTVAFAPAVQRLRADGKPEVVISAPLDGIYAVLETGGAAFADLDGHWAQADIGLLSAKLIVRGVAERRYAPDAEVTRAEFAALLVRALALPTGLVGGDAGFADVAADAWYASAVRAAADAGLVGGTAAGRFAPDERITREQMAVMLVRALSLAGRQGDSANSDGAASRGLSAFPDRDAVAPWAAAAAARAANAGLVTGMPDGAFAPRERVTRAQAAVLLARLLRYVGFVE</sequence>
<feature type="domain" description="SLH" evidence="3">
    <location>
        <begin position="956"/>
        <end position="1019"/>
    </location>
</feature>
<evidence type="ECO:0000259" key="3">
    <source>
        <dbReference type="PROSITE" id="PS51272"/>
    </source>
</evidence>
<dbReference type="Pfam" id="PF00395">
    <property type="entry name" value="SLH"/>
    <property type="match status" value="3"/>
</dbReference>
<dbReference type="PANTHER" id="PTHR43308">
    <property type="entry name" value="OUTER MEMBRANE PROTEIN ALPHA-RELATED"/>
    <property type="match status" value="1"/>
</dbReference>
<keyword evidence="5" id="KW-1185">Reference proteome</keyword>
<feature type="chain" id="PRO_5046635927" evidence="2">
    <location>
        <begin position="23"/>
        <end position="1089"/>
    </location>
</feature>
<evidence type="ECO:0000256" key="1">
    <source>
        <dbReference type="SAM" id="MobiDB-lite"/>
    </source>
</evidence>
<dbReference type="InterPro" id="IPR051465">
    <property type="entry name" value="Cell_Envelope_Struct_Comp"/>
</dbReference>
<dbReference type="RefSeq" id="WP_378052571.1">
    <property type="nucleotide sequence ID" value="NZ_JBHMDN010000055.1"/>
</dbReference>
<dbReference type="PROSITE" id="PS51272">
    <property type="entry name" value="SLH"/>
    <property type="match status" value="3"/>
</dbReference>
<evidence type="ECO:0000313" key="4">
    <source>
        <dbReference type="EMBL" id="MFC7148753.1"/>
    </source>
</evidence>
<accession>A0ABW2FA81</accession>
<dbReference type="Pfam" id="PF12733">
    <property type="entry name" value="Cadherin-like"/>
    <property type="match status" value="1"/>
</dbReference>
<reference evidence="5" key="1">
    <citation type="journal article" date="2019" name="Int. J. Syst. Evol. Microbiol.">
        <title>The Global Catalogue of Microorganisms (GCM) 10K type strain sequencing project: providing services to taxonomists for standard genome sequencing and annotation.</title>
        <authorList>
            <consortium name="The Broad Institute Genomics Platform"/>
            <consortium name="The Broad Institute Genome Sequencing Center for Infectious Disease"/>
            <person name="Wu L."/>
            <person name="Ma J."/>
        </authorList>
    </citation>
    <scope>NUCLEOTIDE SEQUENCE [LARGE SCALE GENOMIC DNA]</scope>
    <source>
        <strain evidence="5">KCTC 12907</strain>
    </source>
</reference>
<feature type="signal peptide" evidence="2">
    <location>
        <begin position="1"/>
        <end position="22"/>
    </location>
</feature>
<proteinExistence type="predicted"/>
<feature type="region of interest" description="Disordered" evidence="1">
    <location>
        <begin position="637"/>
        <end position="662"/>
    </location>
</feature>